<dbReference type="Proteomes" id="UP000648075">
    <property type="component" value="Unassembled WGS sequence"/>
</dbReference>
<reference evidence="1" key="2">
    <citation type="submission" date="2020-09" db="EMBL/GenBank/DDBJ databases">
        <authorList>
            <person name="Sun Q."/>
            <person name="Kim S."/>
        </authorList>
    </citation>
    <scope>NUCLEOTIDE SEQUENCE</scope>
    <source>
        <strain evidence="1">KCTC 32255</strain>
    </source>
</reference>
<dbReference type="SUPFAM" id="SSF101898">
    <property type="entry name" value="NHL repeat"/>
    <property type="match status" value="1"/>
</dbReference>
<dbReference type="AlphaFoldDB" id="A0A918PDU3"/>
<gene>
    <name evidence="1" type="primary">flaEY</name>
    <name evidence="1" type="ORF">GCM10011614_14370</name>
</gene>
<dbReference type="PANTHER" id="PTHR35580">
    <property type="entry name" value="CELL SURFACE GLYCOPROTEIN (S-LAYER PROTEIN)-LIKE PROTEIN"/>
    <property type="match status" value="1"/>
</dbReference>
<dbReference type="InterPro" id="IPR011042">
    <property type="entry name" value="6-blade_b-propeller_TolB-like"/>
</dbReference>
<dbReference type="PANTHER" id="PTHR35580:SF1">
    <property type="entry name" value="PHYTASE-LIKE DOMAIN-CONTAINING PROTEIN"/>
    <property type="match status" value="1"/>
</dbReference>
<organism evidence="1 2">
    <name type="scientific">Novosphingobium colocasiae</name>
    <dbReference type="NCBI Taxonomy" id="1256513"/>
    <lineage>
        <taxon>Bacteria</taxon>
        <taxon>Pseudomonadati</taxon>
        <taxon>Pseudomonadota</taxon>
        <taxon>Alphaproteobacteria</taxon>
        <taxon>Sphingomonadales</taxon>
        <taxon>Sphingomonadaceae</taxon>
        <taxon>Novosphingobium</taxon>
    </lineage>
</organism>
<evidence type="ECO:0000313" key="2">
    <source>
        <dbReference type="Proteomes" id="UP000648075"/>
    </source>
</evidence>
<accession>A0A918PDU3</accession>
<dbReference type="InterPro" id="IPR052918">
    <property type="entry name" value="Motility_Chemotaxis_Reg"/>
</dbReference>
<dbReference type="Gene3D" id="2.120.10.30">
    <property type="entry name" value="TolB, C-terminal domain"/>
    <property type="match status" value="1"/>
</dbReference>
<proteinExistence type="predicted"/>
<comment type="caution">
    <text evidence="1">The sequence shown here is derived from an EMBL/GenBank/DDBJ whole genome shotgun (WGS) entry which is preliminary data.</text>
</comment>
<keyword evidence="2" id="KW-1185">Reference proteome</keyword>
<name>A0A918PDU3_9SPHN</name>
<dbReference type="EMBL" id="BMZA01000003">
    <property type="protein sequence ID" value="GGZ00455.1"/>
    <property type="molecule type" value="Genomic_DNA"/>
</dbReference>
<reference evidence="1" key="1">
    <citation type="journal article" date="2014" name="Int. J. Syst. Evol. Microbiol.">
        <title>Complete genome sequence of Corynebacterium casei LMG S-19264T (=DSM 44701T), isolated from a smear-ripened cheese.</title>
        <authorList>
            <consortium name="US DOE Joint Genome Institute (JGI-PGF)"/>
            <person name="Walter F."/>
            <person name="Albersmeier A."/>
            <person name="Kalinowski J."/>
            <person name="Ruckert C."/>
        </authorList>
    </citation>
    <scope>NUCLEOTIDE SEQUENCE</scope>
    <source>
        <strain evidence="1">KCTC 32255</strain>
    </source>
</reference>
<sequence length="916" mass="92453">MTINLNNGLIGISVLGGTGSYSSYLANASATDSPAVVAARKAFTTPTTTAPWASGASESGATSAQVAAIKRLATIIDTTKDSSFKDLPDIQTAFTTYKALENLRVLAEAATSKTLSDTSRAALQKTFAKGLADLQGYLGTADTDLLQLGFGAVTSTARTLGIESRYATSPVAGTGVTKTRAAAVDGLAGTEVFQVTLTRGATSETVQVNLAQSTQPPTLDSVAAALNAAIGAKGAVDAGGNPVVDANGNPVSQWKSRFTVEKTDGKWGLVFKPAGTEKVSIDQADAGDALMVASGETTTISGTVGPTSANVYRIEDLSHSLTWERLSKINAVDTTATARAEAAAAAAAKSLGTATTDTAAQKADHTVFAPTAANAIVTDAQGFSYIVGTTNGDMGAQLGDGANDLFLTKVDSEGTVVWKRNLGAAGSAAGAAVTIAPNGEIVVAGSVSGAFNASDENQTDLLVSRFNAKGEELSSTAIRQVGNETASAVAVGQDGQIYVAGRASSGGGDAVIVRLSAAGKMIERRAIDSGGSDSISALAIDNDGNLLALTNEGGAATLRRIGAGDLTQDLGAITLGTASARAIAVSQTGRIAVVGATSVALGGAQANAPSGGLDAFVTLIDGDLSAASTSYIGSDTTDQADSVAFLNGQLYVSGRTTGTLGDQKTGKVDGFVARIDPADGSVQTVSQWGLRSSTVEPVRLSAVSGGATALGALGLHRGLLNQQANGDLVAETSLRVGDTFRISVDDEAERTVTIEKGETMTSLAQKIRRITGTDATITTPFTDGASSLRIEVKAGHTLGLRAGADGKDALSKLGLDPMRLVPPKVIDAKAPKVTPGGRYNLGLSDALTLTDARTAAAALSKITTAVSMTKSAYRSLYWDTGKAALVDGTLSSGGGTAYQQAKLASYQAALSRLGGA</sequence>
<protein>
    <submittedName>
        <fullName evidence="1">Regulatory protein FlaEY</fullName>
    </submittedName>
</protein>
<evidence type="ECO:0000313" key="1">
    <source>
        <dbReference type="EMBL" id="GGZ00455.1"/>
    </source>
</evidence>